<comment type="caution">
    <text evidence="1">The sequence shown here is derived from an EMBL/GenBank/DDBJ whole genome shotgun (WGS) entry which is preliminary data.</text>
</comment>
<dbReference type="AlphaFoldDB" id="A0AAV3R7W2"/>
<evidence type="ECO:0000313" key="1">
    <source>
        <dbReference type="EMBL" id="GAA0171945.1"/>
    </source>
</evidence>
<organism evidence="1 2">
    <name type="scientific">Lithospermum erythrorhizon</name>
    <name type="common">Purple gromwell</name>
    <name type="synonym">Lithospermum officinale var. erythrorhizon</name>
    <dbReference type="NCBI Taxonomy" id="34254"/>
    <lineage>
        <taxon>Eukaryota</taxon>
        <taxon>Viridiplantae</taxon>
        <taxon>Streptophyta</taxon>
        <taxon>Embryophyta</taxon>
        <taxon>Tracheophyta</taxon>
        <taxon>Spermatophyta</taxon>
        <taxon>Magnoliopsida</taxon>
        <taxon>eudicotyledons</taxon>
        <taxon>Gunneridae</taxon>
        <taxon>Pentapetalae</taxon>
        <taxon>asterids</taxon>
        <taxon>lamiids</taxon>
        <taxon>Boraginales</taxon>
        <taxon>Boraginaceae</taxon>
        <taxon>Boraginoideae</taxon>
        <taxon>Lithospermeae</taxon>
        <taxon>Lithospermum</taxon>
    </lineage>
</organism>
<evidence type="ECO:0008006" key="3">
    <source>
        <dbReference type="Google" id="ProtNLM"/>
    </source>
</evidence>
<gene>
    <name evidence="1" type="ORF">LIER_25868</name>
</gene>
<proteinExistence type="predicted"/>
<name>A0AAV3R7W2_LITER</name>
<evidence type="ECO:0000313" key="2">
    <source>
        <dbReference type="Proteomes" id="UP001454036"/>
    </source>
</evidence>
<protein>
    <recommendedName>
        <fullName evidence="3">Reverse transcriptase domain-containing protein</fullName>
    </recommendedName>
</protein>
<sequence length="345" mass="40364">MVVFAELMGKRALQSEFDFHPKCKEFGLTTVSFADDMMIMYGANVKTVQTVRSVLEYFGNLSGLKPNFGKSIIYIAGLEDSEAQKLSKVLGIGLRKLPDICNHKESLWIKWVAEYRLKGLSIWSIKPKSTDSWTWRPYVKMVVGDGKDTSFWYDCWHKKGILVDKLSDDANNKLRVPEGAKVEEVMMARSWPKGRHLTNEIRDMIRELNSLQENVRDHVSWQGNENENVVKTSSIWRTLNPLKPELPWGELFGNCWCTWEITELLGLGKRNSRTKSFCSRLRKTWLWCVVYEVWRERNNRLFDNAHRDTRKIITIRGRVNSWKISRNKLNRKICVEWGFPLEILI</sequence>
<dbReference type="EMBL" id="BAABME010007889">
    <property type="protein sequence ID" value="GAA0171945.1"/>
    <property type="molecule type" value="Genomic_DNA"/>
</dbReference>
<dbReference type="Proteomes" id="UP001454036">
    <property type="component" value="Unassembled WGS sequence"/>
</dbReference>
<accession>A0AAV3R7W2</accession>
<reference evidence="1 2" key="1">
    <citation type="submission" date="2024-01" db="EMBL/GenBank/DDBJ databases">
        <title>The complete chloroplast genome sequence of Lithospermum erythrorhizon: insights into the phylogenetic relationship among Boraginaceae species and the maternal lineages of purple gromwells.</title>
        <authorList>
            <person name="Okada T."/>
            <person name="Watanabe K."/>
        </authorList>
    </citation>
    <scope>NUCLEOTIDE SEQUENCE [LARGE SCALE GENOMIC DNA]</scope>
</reference>
<keyword evidence="2" id="KW-1185">Reference proteome</keyword>